<dbReference type="GO" id="GO:0019877">
    <property type="term" value="P:diaminopimelate biosynthetic process"/>
    <property type="evidence" value="ECO:0007669"/>
    <property type="project" value="UniProtKB-ARBA"/>
</dbReference>
<evidence type="ECO:0000313" key="7">
    <source>
        <dbReference type="Proteomes" id="UP001432161"/>
    </source>
</evidence>
<gene>
    <name evidence="5" type="ORF">OHN36_07590</name>
    <name evidence="4" type="ORF">SAMN05216260_10811</name>
</gene>
<dbReference type="AlphaFoldDB" id="A0A1G7KYP3"/>
<accession>A0A1G7KYP3</accession>
<dbReference type="InterPro" id="IPR036264">
    <property type="entry name" value="Bact_exopeptidase_dim_dom"/>
</dbReference>
<protein>
    <submittedName>
        <fullName evidence="4">Hippurate hydrolase</fullName>
    </submittedName>
    <submittedName>
        <fullName evidence="5">M20 family metallopeptidase</fullName>
    </submittedName>
</protein>
<evidence type="ECO:0000313" key="4">
    <source>
        <dbReference type="EMBL" id="SDF41859.1"/>
    </source>
</evidence>
<feature type="binding site" evidence="2">
    <location>
        <position position="142"/>
    </location>
    <ligand>
        <name>Mn(2+)</name>
        <dbReference type="ChEBI" id="CHEBI:29035"/>
        <label>2</label>
    </ligand>
</feature>
<feature type="binding site" evidence="2">
    <location>
        <position position="108"/>
    </location>
    <ligand>
        <name>Mn(2+)</name>
        <dbReference type="ChEBI" id="CHEBI:29035"/>
        <label>2</label>
    </ligand>
</feature>
<keyword evidence="2" id="KW-0479">Metal-binding</keyword>
<reference evidence="4 6" key="1">
    <citation type="submission" date="2016-10" db="EMBL/GenBank/DDBJ databases">
        <authorList>
            <person name="de Groot N.N."/>
        </authorList>
    </citation>
    <scope>NUCLEOTIDE SEQUENCE [LARGE SCALE GENOMIC DNA]</scope>
    <source>
        <strain evidence="4 6">CGMCC 4.1859</strain>
    </source>
</reference>
<keyword evidence="1 4" id="KW-0378">Hydrolase</keyword>
<dbReference type="EMBL" id="CP108330">
    <property type="protein sequence ID" value="WUR37056.1"/>
    <property type="molecule type" value="Genomic_DNA"/>
</dbReference>
<dbReference type="NCBIfam" id="TIGR01891">
    <property type="entry name" value="amidohydrolases"/>
    <property type="match status" value="1"/>
</dbReference>
<dbReference type="Gene3D" id="3.40.630.10">
    <property type="entry name" value="Zn peptidases"/>
    <property type="match status" value="1"/>
</dbReference>
<organism evidence="4 6">
    <name type="scientific">Streptomyces griseoaurantiacus</name>
    <dbReference type="NCBI Taxonomy" id="68213"/>
    <lineage>
        <taxon>Bacteria</taxon>
        <taxon>Bacillati</taxon>
        <taxon>Actinomycetota</taxon>
        <taxon>Actinomycetes</taxon>
        <taxon>Kitasatosporales</taxon>
        <taxon>Streptomycetaceae</taxon>
        <taxon>Streptomyces</taxon>
        <taxon>Streptomyces aurantiacus group</taxon>
    </lineage>
</organism>
<dbReference type="EMBL" id="FNAX01000008">
    <property type="protein sequence ID" value="SDF41859.1"/>
    <property type="molecule type" value="Genomic_DNA"/>
</dbReference>
<proteinExistence type="predicted"/>
<dbReference type="InterPro" id="IPR017439">
    <property type="entry name" value="Amidohydrolase"/>
</dbReference>
<dbReference type="Pfam" id="PF07687">
    <property type="entry name" value="M20_dimer"/>
    <property type="match status" value="1"/>
</dbReference>
<dbReference type="FunFam" id="3.30.70.360:FF:000001">
    <property type="entry name" value="N-acetyldiaminopimelate deacetylase"/>
    <property type="match status" value="1"/>
</dbReference>
<keyword evidence="2" id="KW-0464">Manganese</keyword>
<sequence length="410" mass="43222">MTVLDDAHALRDEVIALRRLLHSQPELGLDLPRTQQAVLAALDGLPLEITTGKDTTSVTAVLRGHAGSAAPGRPPVLLRADMDAVPVQEETGLPFASTVAGAAHACGHDLHTAMLVGATRLLAARQAELANDVVLMFQPGEEGWEGARAMLKEGVLDAAGERVGAAYALHVFSTLPAGFHVRPGVMMSCSASLEVTVRGRGGHASAPHLARDPVPVTAEMITALQTLITRRIDVFDPVVLTVGVVRAGTRRNVIPATARFEATLRAFSDATAARVGEEARRLLEGIAAAHGLEADVRFTHERPVTVNDAEETAFTRRTITEVFGADRVHPLEHPLTGSEDFSRVLAEVPGTFLALGALPEGADPASAAYNHSGRAVFDESVLPLGAALLAELALRRPHFPLSAGLPEGSR</sequence>
<evidence type="ECO:0000313" key="6">
    <source>
        <dbReference type="Proteomes" id="UP000198614"/>
    </source>
</evidence>
<evidence type="ECO:0000259" key="3">
    <source>
        <dbReference type="Pfam" id="PF07687"/>
    </source>
</evidence>
<feature type="binding site" evidence="2">
    <location>
        <position position="170"/>
    </location>
    <ligand>
        <name>Mn(2+)</name>
        <dbReference type="ChEBI" id="CHEBI:29035"/>
        <label>2</label>
    </ligand>
</feature>
<reference evidence="5" key="2">
    <citation type="submission" date="2022-10" db="EMBL/GenBank/DDBJ databases">
        <title>The complete genomes of actinobacterial strains from the NBC collection.</title>
        <authorList>
            <person name="Joergensen T.S."/>
            <person name="Alvarez Arevalo M."/>
            <person name="Sterndorff E.B."/>
            <person name="Faurdal D."/>
            <person name="Vuksanovic O."/>
            <person name="Mourched A.-S."/>
            <person name="Charusanti P."/>
            <person name="Shaw S."/>
            <person name="Blin K."/>
            <person name="Weber T."/>
        </authorList>
    </citation>
    <scope>NUCLEOTIDE SEQUENCE</scope>
    <source>
        <strain evidence="5">NBC_00489</strain>
    </source>
</reference>
<dbReference type="GO" id="GO:0050118">
    <property type="term" value="F:N-acetyldiaminopimelate deacetylase activity"/>
    <property type="evidence" value="ECO:0007669"/>
    <property type="project" value="UniProtKB-ARBA"/>
</dbReference>
<dbReference type="Proteomes" id="UP000198614">
    <property type="component" value="Unassembled WGS sequence"/>
</dbReference>
<dbReference type="Pfam" id="PF01546">
    <property type="entry name" value="Peptidase_M20"/>
    <property type="match status" value="1"/>
</dbReference>
<name>A0A1G7KYP3_9ACTN</name>
<dbReference type="InterPro" id="IPR002933">
    <property type="entry name" value="Peptidase_M20"/>
</dbReference>
<dbReference type="OrthoDB" id="9777385at2"/>
<dbReference type="SUPFAM" id="SSF55031">
    <property type="entry name" value="Bacterial exopeptidase dimerisation domain"/>
    <property type="match status" value="1"/>
</dbReference>
<feature type="domain" description="Peptidase M20 dimerisation" evidence="3">
    <location>
        <begin position="190"/>
        <end position="285"/>
    </location>
</feature>
<keyword evidence="7" id="KW-1185">Reference proteome</keyword>
<comment type="cofactor">
    <cofactor evidence="2">
        <name>Mn(2+)</name>
        <dbReference type="ChEBI" id="CHEBI:29035"/>
    </cofactor>
    <text evidence="2">The Mn(2+) ion enhances activity.</text>
</comment>
<dbReference type="PANTHER" id="PTHR11014">
    <property type="entry name" value="PEPTIDASE M20 FAMILY MEMBER"/>
    <property type="match status" value="1"/>
</dbReference>
<dbReference type="GO" id="GO:0046872">
    <property type="term" value="F:metal ion binding"/>
    <property type="evidence" value="ECO:0007669"/>
    <property type="project" value="UniProtKB-KW"/>
</dbReference>
<dbReference type="PIRSF" id="PIRSF005962">
    <property type="entry name" value="Pept_M20D_amidohydro"/>
    <property type="match status" value="1"/>
</dbReference>
<dbReference type="CDD" id="cd03886">
    <property type="entry name" value="M20_Acy1"/>
    <property type="match status" value="1"/>
</dbReference>
<feature type="binding site" evidence="2">
    <location>
        <position position="106"/>
    </location>
    <ligand>
        <name>Mn(2+)</name>
        <dbReference type="ChEBI" id="CHEBI:29035"/>
        <label>2</label>
    </ligand>
</feature>
<evidence type="ECO:0000313" key="5">
    <source>
        <dbReference type="EMBL" id="WUR37056.1"/>
    </source>
</evidence>
<evidence type="ECO:0000256" key="2">
    <source>
        <dbReference type="PIRSR" id="PIRSR005962-1"/>
    </source>
</evidence>
<dbReference type="InterPro" id="IPR011650">
    <property type="entry name" value="Peptidase_M20_dimer"/>
</dbReference>
<dbReference type="PANTHER" id="PTHR11014:SF63">
    <property type="entry name" value="METALLOPEPTIDASE, PUTATIVE (AFU_ORTHOLOGUE AFUA_6G09600)-RELATED"/>
    <property type="match status" value="1"/>
</dbReference>
<evidence type="ECO:0000256" key="1">
    <source>
        <dbReference type="ARBA" id="ARBA00022801"/>
    </source>
</evidence>
<dbReference type="Proteomes" id="UP001432161">
    <property type="component" value="Chromosome"/>
</dbReference>
<dbReference type="Gene3D" id="3.30.70.360">
    <property type="match status" value="1"/>
</dbReference>
<dbReference type="SUPFAM" id="SSF53187">
    <property type="entry name" value="Zn-dependent exopeptidases"/>
    <property type="match status" value="1"/>
</dbReference>
<feature type="binding site" evidence="2">
    <location>
        <position position="371"/>
    </location>
    <ligand>
        <name>Mn(2+)</name>
        <dbReference type="ChEBI" id="CHEBI:29035"/>
        <label>2</label>
    </ligand>
</feature>